<organism evidence="2 3">
    <name type="scientific">Streptomyces cahuitamycinicus</name>
    <dbReference type="NCBI Taxonomy" id="2070367"/>
    <lineage>
        <taxon>Bacteria</taxon>
        <taxon>Bacillati</taxon>
        <taxon>Actinomycetota</taxon>
        <taxon>Actinomycetes</taxon>
        <taxon>Kitasatosporales</taxon>
        <taxon>Streptomycetaceae</taxon>
        <taxon>Streptomyces</taxon>
    </lineage>
</organism>
<dbReference type="AlphaFoldDB" id="A0A2N8TR30"/>
<gene>
    <name evidence="2" type="ORF">C1J00_14645</name>
</gene>
<accession>A0A2N8TR30</accession>
<name>A0A2N8TR30_9ACTN</name>
<sequence length="101" mass="11193">MLMIGSIVMTLPQLGGDTGSAWAKEHPRELNDAFRDAFDLVEEITRAEKPTAISTAPYASRRRRSRCTSRRCEPNSATCPRTSHKTRLLTRSGLKSELSSG</sequence>
<evidence type="ECO:0000256" key="1">
    <source>
        <dbReference type="SAM" id="MobiDB-lite"/>
    </source>
</evidence>
<protein>
    <submittedName>
        <fullName evidence="2">Uncharacterized protein</fullName>
    </submittedName>
</protein>
<evidence type="ECO:0000313" key="3">
    <source>
        <dbReference type="Proteomes" id="UP000235943"/>
    </source>
</evidence>
<keyword evidence="3" id="KW-1185">Reference proteome</keyword>
<reference evidence="2 3" key="1">
    <citation type="submission" date="2018-01" db="EMBL/GenBank/DDBJ databases">
        <title>Draft genome sequence of Streptomyces sp. 13K301.</title>
        <authorList>
            <person name="Sahin N."/>
            <person name="Saygin H."/>
            <person name="Ay H."/>
        </authorList>
    </citation>
    <scope>NUCLEOTIDE SEQUENCE [LARGE SCALE GENOMIC DNA]</scope>
    <source>
        <strain evidence="2 3">13K301</strain>
    </source>
</reference>
<feature type="region of interest" description="Disordered" evidence="1">
    <location>
        <begin position="51"/>
        <end position="101"/>
    </location>
</feature>
<comment type="caution">
    <text evidence="2">The sequence shown here is derived from an EMBL/GenBank/DDBJ whole genome shotgun (WGS) entry which is preliminary data.</text>
</comment>
<dbReference type="EMBL" id="POUC01000087">
    <property type="protein sequence ID" value="PNG21465.1"/>
    <property type="molecule type" value="Genomic_DNA"/>
</dbReference>
<feature type="compositionally biased region" description="Basic residues" evidence="1">
    <location>
        <begin position="60"/>
        <end position="69"/>
    </location>
</feature>
<evidence type="ECO:0000313" key="2">
    <source>
        <dbReference type="EMBL" id="PNG21465.1"/>
    </source>
</evidence>
<dbReference type="Proteomes" id="UP000235943">
    <property type="component" value="Unassembled WGS sequence"/>
</dbReference>
<proteinExistence type="predicted"/>